<dbReference type="EMBL" id="GL349456">
    <property type="protein sequence ID" value="KNC49515.1"/>
    <property type="molecule type" value="Genomic_DNA"/>
</dbReference>
<name>A0A0L0DB87_THETB</name>
<dbReference type="Pfam" id="PF09995">
    <property type="entry name" value="MPAB_Lcp_cat"/>
    <property type="match status" value="1"/>
</dbReference>
<dbReference type="GO" id="GO:0016491">
    <property type="term" value="F:oxidoreductase activity"/>
    <property type="evidence" value="ECO:0007669"/>
    <property type="project" value="InterPro"/>
</dbReference>
<sequence length="355" mass="39395">MYLALLALPTTSPLLVVTLIIVGYLFSVRYFRYTWQRETEDMPLARYRAMGRLVALYDMPTISRTASTFGFFIPTPFPEFKINGQKRYDDTELLLAEMVERCVEVGRSEAAIARLNVIHGAYNISDDDYLFTLTLFVVPAVQWVARWGWRPFTAKEADAIALAWSELGANMGMPAHRLPLDYAGYLQMFNEYTSPDSPHYRIRPSAAGAAVTRDSLETVYTWVPAAVVPLLRPALTWLIRGCLPSDVTAAIGLAPAGPTHRALISGFLHLRAFIIRHACLPRPSWWPYVVTSGKVLPSGARAAPCSRSYRATGYCIGSLGPAKFAAAPTSEAHPPTIHAANVAAWMARRDAHYGW</sequence>
<dbReference type="InterPro" id="IPR018713">
    <property type="entry name" value="MPAB/Lcp_cat_dom"/>
</dbReference>
<dbReference type="PANTHER" id="PTHR36124:SF1">
    <property type="entry name" value="ER-BOUND OXYGENASE MPAB_MPAB'_RUBBER OXYGENASE CATALYTIC DOMAIN-CONTAINING PROTEIN"/>
    <property type="match status" value="1"/>
</dbReference>
<keyword evidence="1" id="KW-0472">Membrane</keyword>
<evidence type="ECO:0000256" key="1">
    <source>
        <dbReference type="SAM" id="Phobius"/>
    </source>
</evidence>
<dbReference type="AlphaFoldDB" id="A0A0L0DB87"/>
<dbReference type="RefSeq" id="XP_013757631.1">
    <property type="nucleotide sequence ID" value="XM_013902177.1"/>
</dbReference>
<dbReference type="Proteomes" id="UP000054408">
    <property type="component" value="Unassembled WGS sequence"/>
</dbReference>
<gene>
    <name evidence="3" type="ORF">AMSG_05536</name>
</gene>
<keyword evidence="1" id="KW-1133">Transmembrane helix</keyword>
<dbReference type="STRING" id="461836.A0A0L0DB87"/>
<keyword evidence="4" id="KW-1185">Reference proteome</keyword>
<evidence type="ECO:0000259" key="2">
    <source>
        <dbReference type="Pfam" id="PF09995"/>
    </source>
</evidence>
<feature type="domain" description="ER-bound oxygenase mpaB/mpaB'/Rubber oxygenase catalytic" evidence="2">
    <location>
        <begin position="124"/>
        <end position="267"/>
    </location>
</feature>
<dbReference type="GeneID" id="25564933"/>
<keyword evidence="1" id="KW-0812">Transmembrane</keyword>
<protein>
    <recommendedName>
        <fullName evidence="2">ER-bound oxygenase mpaB/mpaB'/Rubber oxygenase catalytic domain-containing protein</fullName>
    </recommendedName>
</protein>
<dbReference type="InterPro" id="IPR046366">
    <property type="entry name" value="MPAB"/>
</dbReference>
<evidence type="ECO:0000313" key="3">
    <source>
        <dbReference type="EMBL" id="KNC49515.1"/>
    </source>
</evidence>
<dbReference type="OrthoDB" id="545169at2759"/>
<reference evidence="3 4" key="1">
    <citation type="submission" date="2010-05" db="EMBL/GenBank/DDBJ databases">
        <title>The Genome Sequence of Thecamonas trahens ATCC 50062.</title>
        <authorList>
            <consortium name="The Broad Institute Genome Sequencing Platform"/>
            <person name="Russ C."/>
            <person name="Cuomo C."/>
            <person name="Shea T."/>
            <person name="Young S.K."/>
            <person name="Zeng Q."/>
            <person name="Koehrsen M."/>
            <person name="Haas B."/>
            <person name="Borodovsky M."/>
            <person name="Guigo R."/>
            <person name="Alvarado L."/>
            <person name="Berlin A."/>
            <person name="Bochicchio J."/>
            <person name="Borenstein D."/>
            <person name="Chapman S."/>
            <person name="Chen Z."/>
            <person name="Freedman E."/>
            <person name="Gellesch M."/>
            <person name="Goldberg J."/>
            <person name="Griggs A."/>
            <person name="Gujja S."/>
            <person name="Heilman E."/>
            <person name="Heiman D."/>
            <person name="Hepburn T."/>
            <person name="Howarth C."/>
            <person name="Jen D."/>
            <person name="Larson L."/>
            <person name="Mehta T."/>
            <person name="Park D."/>
            <person name="Pearson M."/>
            <person name="Roberts A."/>
            <person name="Saif S."/>
            <person name="Shenoy N."/>
            <person name="Sisk P."/>
            <person name="Stolte C."/>
            <person name="Sykes S."/>
            <person name="Thomson T."/>
            <person name="Walk T."/>
            <person name="White J."/>
            <person name="Yandava C."/>
            <person name="Burger G."/>
            <person name="Gray M.W."/>
            <person name="Holland P.W.H."/>
            <person name="King N."/>
            <person name="Lang F.B.F."/>
            <person name="Roger A.J."/>
            <person name="Ruiz-Trillo I."/>
            <person name="Lander E."/>
            <person name="Nusbaum C."/>
        </authorList>
    </citation>
    <scope>NUCLEOTIDE SEQUENCE [LARGE SCALE GENOMIC DNA]</scope>
    <source>
        <strain evidence="3 4">ATCC 50062</strain>
    </source>
</reference>
<organism evidence="3 4">
    <name type="scientific">Thecamonas trahens ATCC 50062</name>
    <dbReference type="NCBI Taxonomy" id="461836"/>
    <lineage>
        <taxon>Eukaryota</taxon>
        <taxon>Apusozoa</taxon>
        <taxon>Apusomonadida</taxon>
        <taxon>Apusomonadidae</taxon>
        <taxon>Thecamonas</taxon>
    </lineage>
</organism>
<evidence type="ECO:0000313" key="4">
    <source>
        <dbReference type="Proteomes" id="UP000054408"/>
    </source>
</evidence>
<dbReference type="PANTHER" id="PTHR36124">
    <property type="match status" value="1"/>
</dbReference>
<feature type="transmembrane region" description="Helical" evidence="1">
    <location>
        <begin position="6"/>
        <end position="27"/>
    </location>
</feature>
<accession>A0A0L0DB87</accession>
<proteinExistence type="predicted"/>